<dbReference type="CDD" id="cd06186">
    <property type="entry name" value="NOX_Duox_like_FAD_NADP"/>
    <property type="match status" value="1"/>
</dbReference>
<organism evidence="13 14">
    <name type="scientific">Ramalina farinacea</name>
    <dbReference type="NCBI Taxonomy" id="258253"/>
    <lineage>
        <taxon>Eukaryota</taxon>
        <taxon>Fungi</taxon>
        <taxon>Dikarya</taxon>
        <taxon>Ascomycota</taxon>
        <taxon>Pezizomycotina</taxon>
        <taxon>Lecanoromycetes</taxon>
        <taxon>OSLEUM clade</taxon>
        <taxon>Lecanoromycetidae</taxon>
        <taxon>Lecanorales</taxon>
        <taxon>Lecanorineae</taxon>
        <taxon>Ramalinaceae</taxon>
        <taxon>Ramalina</taxon>
    </lineage>
</organism>
<dbReference type="PROSITE" id="PS51384">
    <property type="entry name" value="FAD_FR"/>
    <property type="match status" value="1"/>
</dbReference>
<evidence type="ECO:0000256" key="9">
    <source>
        <dbReference type="ARBA" id="ARBA00023136"/>
    </source>
</evidence>
<feature type="transmembrane region" description="Helical" evidence="11">
    <location>
        <begin position="64"/>
        <end position="81"/>
    </location>
</feature>
<evidence type="ECO:0000259" key="12">
    <source>
        <dbReference type="PROSITE" id="PS51384"/>
    </source>
</evidence>
<evidence type="ECO:0000256" key="4">
    <source>
        <dbReference type="ARBA" id="ARBA00022692"/>
    </source>
</evidence>
<dbReference type="Gene3D" id="3.40.50.80">
    <property type="entry name" value="Nucleotide-binding domain of ferredoxin-NADP reductase (FNR) module"/>
    <property type="match status" value="1"/>
</dbReference>
<dbReference type="Proteomes" id="UP001161017">
    <property type="component" value="Unassembled WGS sequence"/>
</dbReference>
<dbReference type="InterPro" id="IPR017927">
    <property type="entry name" value="FAD-bd_FR_type"/>
</dbReference>
<comment type="caution">
    <text evidence="13">The sequence shown here is derived from an EMBL/GenBank/DDBJ whole genome shotgun (WGS) entry which is preliminary data.</text>
</comment>
<dbReference type="InterPro" id="IPR051410">
    <property type="entry name" value="Ferric/Cupric_Reductase"/>
</dbReference>
<keyword evidence="9 11" id="KW-0472">Membrane</keyword>
<protein>
    <recommendedName>
        <fullName evidence="12">FAD-binding FR-type domain-containing protein</fullName>
    </recommendedName>
</protein>
<sequence>MLGRIIVLLMACHATLYLNFYIQKGLLLKRTQDWDVILGLSAITSATLLFTAALSKIRNLSYRLFFYSHVALSILLLPILYLHVSHLRIYILETVAVYALLILQRNISQSTFPATIHRIPHANLLTITIPLKEHFRSRTYSPWRHYSTGQHIYIGFPSLREKLRINPFTIAIPPSQAISSESLKLVVRSLSGTTAMLDQLASSANAHSLLTIEGPYGAAKYFPDLAEKYDRILLVAGGVGATFVLPIYQQVIATATAETRVKLVWAVRERGDADWGGLDGTGIGGERGGNAGTPTSAAVRRDIELYLTGATSPEGPRTMDDDDGIELQERSRPIIPNDDDKQDQVTSTKNISIKAGRPDFQKIVDEVFNDDDRGDSVAVLVCGPKGMGAALRSEVGRWVGTSRDVFWHSEEFGW</sequence>
<name>A0AA43TT52_9LECA</name>
<dbReference type="Pfam" id="PF01794">
    <property type="entry name" value="Ferric_reduct"/>
    <property type="match status" value="1"/>
</dbReference>
<reference evidence="13" key="1">
    <citation type="journal article" date="2023" name="Genome Biol. Evol.">
        <title>First Whole Genome Sequence and Flow Cytometry Genome Size Data for the Lichen-Forming Fungus Ramalina farinacea (Ascomycota).</title>
        <authorList>
            <person name="Llewellyn T."/>
            <person name="Mian S."/>
            <person name="Hill R."/>
            <person name="Leitch I.J."/>
            <person name="Gaya E."/>
        </authorList>
    </citation>
    <scope>NUCLEOTIDE SEQUENCE</scope>
    <source>
        <strain evidence="13">LIQ254RAFAR</strain>
    </source>
</reference>
<keyword evidence="4 11" id="KW-0812">Transmembrane</keyword>
<keyword evidence="3" id="KW-0813">Transport</keyword>
<evidence type="ECO:0000313" key="14">
    <source>
        <dbReference type="Proteomes" id="UP001161017"/>
    </source>
</evidence>
<evidence type="ECO:0000256" key="7">
    <source>
        <dbReference type="ARBA" id="ARBA00023002"/>
    </source>
</evidence>
<dbReference type="GO" id="GO:0005886">
    <property type="term" value="C:plasma membrane"/>
    <property type="evidence" value="ECO:0007669"/>
    <property type="project" value="TreeGrafter"/>
</dbReference>
<dbReference type="InterPro" id="IPR039261">
    <property type="entry name" value="FNR_nucleotide-bd"/>
</dbReference>
<dbReference type="InterPro" id="IPR013121">
    <property type="entry name" value="Fe_red_NAD-bd_6"/>
</dbReference>
<evidence type="ECO:0000256" key="6">
    <source>
        <dbReference type="ARBA" id="ARBA00022989"/>
    </source>
</evidence>
<keyword evidence="7" id="KW-0560">Oxidoreductase</keyword>
<dbReference type="PANTHER" id="PTHR32361">
    <property type="entry name" value="FERRIC/CUPRIC REDUCTASE TRANSMEMBRANE COMPONENT"/>
    <property type="match status" value="1"/>
</dbReference>
<keyword evidence="10" id="KW-0325">Glycoprotein</keyword>
<evidence type="ECO:0000256" key="1">
    <source>
        <dbReference type="ARBA" id="ARBA00004141"/>
    </source>
</evidence>
<dbReference type="Pfam" id="PF08030">
    <property type="entry name" value="NAD_binding_6"/>
    <property type="match status" value="2"/>
</dbReference>
<accession>A0AA43TT52</accession>
<dbReference type="GO" id="GO:0015677">
    <property type="term" value="P:copper ion import"/>
    <property type="evidence" value="ECO:0007669"/>
    <property type="project" value="TreeGrafter"/>
</dbReference>
<keyword evidence="5" id="KW-0249">Electron transport</keyword>
<evidence type="ECO:0000256" key="8">
    <source>
        <dbReference type="ARBA" id="ARBA00023065"/>
    </source>
</evidence>
<feature type="domain" description="FAD-binding FR-type" evidence="12">
    <location>
        <begin position="87"/>
        <end position="222"/>
    </location>
</feature>
<evidence type="ECO:0000256" key="2">
    <source>
        <dbReference type="ARBA" id="ARBA00006278"/>
    </source>
</evidence>
<dbReference type="InterPro" id="IPR013112">
    <property type="entry name" value="FAD-bd_8"/>
</dbReference>
<evidence type="ECO:0000313" key="13">
    <source>
        <dbReference type="EMBL" id="MDI1486779.1"/>
    </source>
</evidence>
<dbReference type="SUPFAM" id="SSF52343">
    <property type="entry name" value="Ferredoxin reductase-like, C-terminal NADP-linked domain"/>
    <property type="match status" value="1"/>
</dbReference>
<dbReference type="InterPro" id="IPR013130">
    <property type="entry name" value="Fe3_Rdtase_TM_dom"/>
</dbReference>
<keyword evidence="8" id="KW-0406">Ion transport</keyword>
<comment type="similarity">
    <text evidence="2">Belongs to the ferric reductase (FRE) family.</text>
</comment>
<dbReference type="SFLD" id="SFLDG01168">
    <property type="entry name" value="Ferric_reductase_subgroup_(FRE"/>
    <property type="match status" value="1"/>
</dbReference>
<dbReference type="SFLD" id="SFLDS00052">
    <property type="entry name" value="Ferric_Reductase_Domain"/>
    <property type="match status" value="1"/>
</dbReference>
<evidence type="ECO:0000256" key="3">
    <source>
        <dbReference type="ARBA" id="ARBA00022448"/>
    </source>
</evidence>
<comment type="subcellular location">
    <subcellularLocation>
        <location evidence="1">Membrane</location>
        <topology evidence="1">Multi-pass membrane protein</topology>
    </subcellularLocation>
</comment>
<dbReference type="AlphaFoldDB" id="A0AA43TT52"/>
<evidence type="ECO:0000256" key="11">
    <source>
        <dbReference type="SAM" id="Phobius"/>
    </source>
</evidence>
<keyword evidence="14" id="KW-1185">Reference proteome</keyword>
<dbReference type="Pfam" id="PF08022">
    <property type="entry name" value="FAD_binding_8"/>
    <property type="match status" value="1"/>
</dbReference>
<dbReference type="GO" id="GO:0000293">
    <property type="term" value="F:ferric-chelate reductase activity"/>
    <property type="evidence" value="ECO:0007669"/>
    <property type="project" value="UniProtKB-ARBA"/>
</dbReference>
<dbReference type="GO" id="GO:0006826">
    <property type="term" value="P:iron ion transport"/>
    <property type="evidence" value="ECO:0007669"/>
    <property type="project" value="TreeGrafter"/>
</dbReference>
<evidence type="ECO:0000256" key="5">
    <source>
        <dbReference type="ARBA" id="ARBA00022982"/>
    </source>
</evidence>
<evidence type="ECO:0000256" key="10">
    <source>
        <dbReference type="ARBA" id="ARBA00023180"/>
    </source>
</evidence>
<keyword evidence="6 11" id="KW-1133">Transmembrane helix</keyword>
<feature type="transmembrane region" description="Helical" evidence="11">
    <location>
        <begin position="34"/>
        <end position="52"/>
    </location>
</feature>
<dbReference type="EMBL" id="JAPUFD010000004">
    <property type="protein sequence ID" value="MDI1486779.1"/>
    <property type="molecule type" value="Genomic_DNA"/>
</dbReference>
<dbReference type="GO" id="GO:0006879">
    <property type="term" value="P:intracellular iron ion homeostasis"/>
    <property type="evidence" value="ECO:0007669"/>
    <property type="project" value="TreeGrafter"/>
</dbReference>
<proteinExistence type="inferred from homology"/>
<feature type="transmembrane region" description="Helical" evidence="11">
    <location>
        <begin position="5"/>
        <end position="22"/>
    </location>
</feature>
<gene>
    <name evidence="13" type="ORF">OHK93_006040</name>
</gene>
<dbReference type="PANTHER" id="PTHR32361:SF9">
    <property type="entry name" value="FERRIC REDUCTASE TRANSMEMBRANE COMPONENT 3-RELATED"/>
    <property type="match status" value="1"/>
</dbReference>